<protein>
    <submittedName>
        <fullName evidence="2">Uncharacterized protein</fullName>
    </submittedName>
</protein>
<name>A0A1B1Z9V6_9BACL</name>
<dbReference type="AlphaFoldDB" id="A0A1B1Z9V6"/>
<organism evidence="2 3">
    <name type="scientific">Fictibacillus arsenicus</name>
    <dbReference type="NCBI Taxonomy" id="255247"/>
    <lineage>
        <taxon>Bacteria</taxon>
        <taxon>Bacillati</taxon>
        <taxon>Bacillota</taxon>
        <taxon>Bacilli</taxon>
        <taxon>Bacillales</taxon>
        <taxon>Fictibacillaceae</taxon>
        <taxon>Fictibacillus</taxon>
    </lineage>
</organism>
<dbReference type="EMBL" id="CP016761">
    <property type="protein sequence ID" value="ANX14207.1"/>
    <property type="molecule type" value="Genomic_DNA"/>
</dbReference>
<sequence length="122" mass="13733">MKSLGGSPHAPRKASTWSGNQPLSIKNARAKYTDEWRARRYTRAGKARPGLLNENPDAFTRVTEAYLFLDVRTVTISELKATANINASKIVRGITPLNCKLQIQRDVQLQFKKRECAGRLSF</sequence>
<evidence type="ECO:0000313" key="3">
    <source>
        <dbReference type="Proteomes" id="UP000077412"/>
    </source>
</evidence>
<keyword evidence="3" id="KW-1185">Reference proteome</keyword>
<feature type="region of interest" description="Disordered" evidence="1">
    <location>
        <begin position="1"/>
        <end position="22"/>
    </location>
</feature>
<evidence type="ECO:0000313" key="2">
    <source>
        <dbReference type="EMBL" id="ANX14207.1"/>
    </source>
</evidence>
<evidence type="ECO:0000256" key="1">
    <source>
        <dbReference type="SAM" id="MobiDB-lite"/>
    </source>
</evidence>
<gene>
    <name evidence="2" type="ORF">ABE41_019510</name>
</gene>
<reference evidence="2 3" key="1">
    <citation type="submission" date="2016-08" db="EMBL/GenBank/DDBJ databases">
        <title>Complete genome sequence of Fictibacillus arsenicus G25-54, a strain with toxicity to nematodes and a potential arsenic-resistance activity.</title>
        <authorList>
            <person name="Zheng Z."/>
        </authorList>
    </citation>
    <scope>NUCLEOTIDE SEQUENCE [LARGE SCALE GENOMIC DNA]</scope>
    <source>
        <strain evidence="2 3">G25-54</strain>
    </source>
</reference>
<proteinExistence type="predicted"/>
<dbReference type="Proteomes" id="UP000077412">
    <property type="component" value="Chromosome"/>
</dbReference>
<dbReference type="STRING" id="255247.ABE41_019510"/>
<dbReference type="KEGG" id="far:ABE41_019510"/>
<accession>A0A1B1Z9V6</accession>